<organism evidence="3 4">
    <name type="scientific">Marasmius tenuissimus</name>
    <dbReference type="NCBI Taxonomy" id="585030"/>
    <lineage>
        <taxon>Eukaryota</taxon>
        <taxon>Fungi</taxon>
        <taxon>Dikarya</taxon>
        <taxon>Basidiomycota</taxon>
        <taxon>Agaricomycotina</taxon>
        <taxon>Agaricomycetes</taxon>
        <taxon>Agaricomycetidae</taxon>
        <taxon>Agaricales</taxon>
        <taxon>Marasmiineae</taxon>
        <taxon>Marasmiaceae</taxon>
        <taxon>Marasmius</taxon>
    </lineage>
</organism>
<dbReference type="Gene3D" id="1.20.910.10">
    <property type="entry name" value="Heme oxygenase-like"/>
    <property type="match status" value="1"/>
</dbReference>
<keyword evidence="4" id="KW-1185">Reference proteome</keyword>
<comment type="caution">
    <text evidence="3">The sequence shown here is derived from an EMBL/GenBank/DDBJ whole genome shotgun (WGS) entry which is preliminary data.</text>
</comment>
<proteinExistence type="predicted"/>
<feature type="region of interest" description="Disordered" evidence="1">
    <location>
        <begin position="161"/>
        <end position="190"/>
    </location>
</feature>
<gene>
    <name evidence="3" type="ORF">AAF712_015090</name>
</gene>
<evidence type="ECO:0000259" key="2">
    <source>
        <dbReference type="Pfam" id="PF03070"/>
    </source>
</evidence>
<dbReference type="InterPro" id="IPR016084">
    <property type="entry name" value="Haem_Oase-like_multi-hlx"/>
</dbReference>
<sequence length="324" mass="37612">MPHSHPWLAISRSPPEPKDPRSAPAPTEPPERVIKFLEDIWKDPANKKETDAFMDNFMCQYWARAPQPEGAKFDKEGLEALGLKGHTDFVLAIKTFQAFAVQDYFYLVDSIKFYALRLTKVGTDLDDIKAQELKIRRCVEYAEEWKKICIDREQLGIEESRLAKTKAKTPNQNTDSRAEQQGADESPAPTERSIAELAYSNYLQNHTSSESFFNLHVVTAACIYGWHKLAERLIKDSRTKDNFFCKYWIKEALRSKSYEKLDKFLTDQKSAYEAQEEGISTKRWNELFRTALRLEVALFESSMDFFPPDDVESLRKRTFPTSWH</sequence>
<protein>
    <recommendedName>
        <fullName evidence="2">Thiaminase-2/PQQC domain-containing protein</fullName>
    </recommendedName>
</protein>
<dbReference type="SUPFAM" id="SSF48613">
    <property type="entry name" value="Heme oxygenase-like"/>
    <property type="match status" value="1"/>
</dbReference>
<feature type="region of interest" description="Disordered" evidence="1">
    <location>
        <begin position="1"/>
        <end position="30"/>
    </location>
</feature>
<reference evidence="3 4" key="1">
    <citation type="submission" date="2024-05" db="EMBL/GenBank/DDBJ databases">
        <title>A draft genome resource for the thread blight pathogen Marasmius tenuissimus strain MS-2.</title>
        <authorList>
            <person name="Yulfo-Soto G.E."/>
            <person name="Baruah I.K."/>
            <person name="Amoako-Attah I."/>
            <person name="Bukari Y."/>
            <person name="Meinhardt L.W."/>
            <person name="Bailey B.A."/>
            <person name="Cohen S.P."/>
        </authorList>
    </citation>
    <scope>NUCLEOTIDE SEQUENCE [LARGE SCALE GENOMIC DNA]</scope>
    <source>
        <strain evidence="3 4">MS-2</strain>
    </source>
</reference>
<evidence type="ECO:0000256" key="1">
    <source>
        <dbReference type="SAM" id="MobiDB-lite"/>
    </source>
</evidence>
<accession>A0ABR2Z9H3</accession>
<dbReference type="CDD" id="cd19359">
    <property type="entry name" value="TenA_C_Bt3146-like"/>
    <property type="match status" value="1"/>
</dbReference>
<dbReference type="Pfam" id="PF03070">
    <property type="entry name" value="TENA_THI-4"/>
    <property type="match status" value="1"/>
</dbReference>
<feature type="domain" description="Thiaminase-2/PQQC" evidence="2">
    <location>
        <begin position="92"/>
        <end position="172"/>
    </location>
</feature>
<dbReference type="EMBL" id="JBBXMP010000344">
    <property type="protein sequence ID" value="KAL0058241.1"/>
    <property type="molecule type" value="Genomic_DNA"/>
</dbReference>
<name>A0ABR2Z9H3_9AGAR</name>
<evidence type="ECO:0000313" key="4">
    <source>
        <dbReference type="Proteomes" id="UP001437256"/>
    </source>
</evidence>
<dbReference type="Proteomes" id="UP001437256">
    <property type="component" value="Unassembled WGS sequence"/>
</dbReference>
<dbReference type="InterPro" id="IPR004305">
    <property type="entry name" value="Thiaminase-2/PQQC"/>
</dbReference>
<evidence type="ECO:0000313" key="3">
    <source>
        <dbReference type="EMBL" id="KAL0058241.1"/>
    </source>
</evidence>